<evidence type="ECO:0000313" key="4">
    <source>
        <dbReference type="Proteomes" id="UP000447873"/>
    </source>
</evidence>
<sequence length="203" mass="23533">MTSPPDDLAKKLYGALNGRRVGPNKNWNNTRPKWRKALAAEIKKHGDLNEGKTEEERWEEVTRVRKEIQGSGNEESVDTEQESIDEESIDDQSIDEDAIQDPKQQTKTGGPNKKYTNEHLAWLWQWFQENSTLGISWYFPASLAFKQHWHRPDPDTPDYGIRNIYQAMKSSGHFEPGMHCDAAFYDVEANFPRKARRDRPSTK</sequence>
<evidence type="ECO:0000313" key="5">
    <source>
        <dbReference type="Proteomes" id="UP000490939"/>
    </source>
</evidence>
<evidence type="ECO:0000256" key="1">
    <source>
        <dbReference type="SAM" id="MobiDB-lite"/>
    </source>
</evidence>
<dbReference type="EMBL" id="WNWR01000060">
    <property type="protein sequence ID" value="KAE9992375.1"/>
    <property type="molecule type" value="Genomic_DNA"/>
</dbReference>
<keyword evidence="5" id="KW-1185">Reference proteome</keyword>
<proteinExistence type="predicted"/>
<feature type="region of interest" description="Disordered" evidence="1">
    <location>
        <begin position="44"/>
        <end position="113"/>
    </location>
</feature>
<dbReference type="Proteomes" id="UP000447873">
    <property type="component" value="Unassembled WGS sequence"/>
</dbReference>
<evidence type="ECO:0000313" key="2">
    <source>
        <dbReference type="EMBL" id="KAE9981881.1"/>
    </source>
</evidence>
<protein>
    <submittedName>
        <fullName evidence="3">Uncharacterized protein</fullName>
    </submittedName>
</protein>
<dbReference type="OrthoDB" id="10453359at2759"/>
<organism evidence="3 5">
    <name type="scientific">Venturia inaequalis</name>
    <name type="common">Apple scab fungus</name>
    <dbReference type="NCBI Taxonomy" id="5025"/>
    <lineage>
        <taxon>Eukaryota</taxon>
        <taxon>Fungi</taxon>
        <taxon>Dikarya</taxon>
        <taxon>Ascomycota</taxon>
        <taxon>Pezizomycotina</taxon>
        <taxon>Dothideomycetes</taxon>
        <taxon>Pleosporomycetidae</taxon>
        <taxon>Venturiales</taxon>
        <taxon>Venturiaceae</taxon>
        <taxon>Venturia</taxon>
    </lineage>
</organism>
<feature type="compositionally biased region" description="Basic and acidic residues" evidence="1">
    <location>
        <begin position="44"/>
        <end position="68"/>
    </location>
</feature>
<comment type="caution">
    <text evidence="3">The sequence shown here is derived from an EMBL/GenBank/DDBJ whole genome shotgun (WGS) entry which is preliminary data.</text>
</comment>
<gene>
    <name evidence="3" type="ORF">EG327_009210</name>
    <name evidence="2" type="ORF">EG328_011337</name>
</gene>
<dbReference type="EMBL" id="WNWS01000083">
    <property type="protein sequence ID" value="KAE9981881.1"/>
    <property type="molecule type" value="Genomic_DNA"/>
</dbReference>
<accession>A0A8H3VP07</accession>
<feature type="compositionally biased region" description="Acidic residues" evidence="1">
    <location>
        <begin position="75"/>
        <end position="99"/>
    </location>
</feature>
<reference evidence="3 5" key="1">
    <citation type="submission" date="2019-07" db="EMBL/GenBank/DDBJ databases">
        <title>Venturia inaequalis Genome Resource.</title>
        <authorList>
            <person name="Lichtner F.J."/>
        </authorList>
    </citation>
    <scope>NUCLEOTIDE SEQUENCE [LARGE SCALE GENOMIC DNA]</scope>
    <source>
        <strain evidence="2 4">120213</strain>
        <strain evidence="3 5">DMI_063113</strain>
    </source>
</reference>
<evidence type="ECO:0000313" key="3">
    <source>
        <dbReference type="EMBL" id="KAE9992375.1"/>
    </source>
</evidence>
<dbReference type="AlphaFoldDB" id="A0A8H3VP07"/>
<name>A0A8H3VP07_VENIN</name>
<dbReference type="Proteomes" id="UP000490939">
    <property type="component" value="Unassembled WGS sequence"/>
</dbReference>